<gene>
    <name evidence="2" type="ORF">chiPu_0002174</name>
</gene>
<reference evidence="2 3" key="1">
    <citation type="journal article" date="2018" name="Nat. Ecol. Evol.">
        <title>Shark genomes provide insights into elasmobranch evolution and the origin of vertebrates.</title>
        <authorList>
            <person name="Hara Y"/>
            <person name="Yamaguchi K"/>
            <person name="Onimaru K"/>
            <person name="Kadota M"/>
            <person name="Koyanagi M"/>
            <person name="Keeley SD"/>
            <person name="Tatsumi K"/>
            <person name="Tanaka K"/>
            <person name="Motone F"/>
            <person name="Kageyama Y"/>
            <person name="Nozu R"/>
            <person name="Adachi N"/>
            <person name="Nishimura O"/>
            <person name="Nakagawa R"/>
            <person name="Tanegashima C"/>
            <person name="Kiyatake I"/>
            <person name="Matsumoto R"/>
            <person name="Murakumo K"/>
            <person name="Nishida K"/>
            <person name="Terakita A"/>
            <person name="Kuratani S"/>
            <person name="Sato K"/>
            <person name="Hyodo S Kuraku.S."/>
        </authorList>
    </citation>
    <scope>NUCLEOTIDE SEQUENCE [LARGE SCALE GENOMIC DNA]</scope>
</reference>
<dbReference type="Proteomes" id="UP000287033">
    <property type="component" value="Unassembled WGS sequence"/>
</dbReference>
<feature type="region of interest" description="Disordered" evidence="1">
    <location>
        <begin position="1"/>
        <end position="24"/>
    </location>
</feature>
<keyword evidence="3" id="KW-1185">Reference proteome</keyword>
<accession>A0A401S068</accession>
<evidence type="ECO:0000256" key="1">
    <source>
        <dbReference type="SAM" id="MobiDB-lite"/>
    </source>
</evidence>
<sequence length="75" mass="8289">MCAPPHPPPALRRRRITGPESVVQGGSGYRSKTFFFNNDEVMPGNGTLAIVPGGYSHHWSKGELSHQGRLYVQKQ</sequence>
<evidence type="ECO:0000313" key="3">
    <source>
        <dbReference type="Proteomes" id="UP000287033"/>
    </source>
</evidence>
<organism evidence="2 3">
    <name type="scientific">Chiloscyllium punctatum</name>
    <name type="common">Brownbanded bambooshark</name>
    <name type="synonym">Hemiscyllium punctatum</name>
    <dbReference type="NCBI Taxonomy" id="137246"/>
    <lineage>
        <taxon>Eukaryota</taxon>
        <taxon>Metazoa</taxon>
        <taxon>Chordata</taxon>
        <taxon>Craniata</taxon>
        <taxon>Vertebrata</taxon>
        <taxon>Chondrichthyes</taxon>
        <taxon>Elasmobranchii</taxon>
        <taxon>Galeomorphii</taxon>
        <taxon>Galeoidea</taxon>
        <taxon>Orectolobiformes</taxon>
        <taxon>Hemiscylliidae</taxon>
        <taxon>Chiloscyllium</taxon>
    </lineage>
</organism>
<feature type="compositionally biased region" description="Pro residues" evidence="1">
    <location>
        <begin position="1"/>
        <end position="10"/>
    </location>
</feature>
<dbReference type="AlphaFoldDB" id="A0A401S068"/>
<protein>
    <submittedName>
        <fullName evidence="2">Uncharacterized protein</fullName>
    </submittedName>
</protein>
<proteinExistence type="predicted"/>
<dbReference type="EMBL" id="BEZZ01000038">
    <property type="protein sequence ID" value="GCC23776.1"/>
    <property type="molecule type" value="Genomic_DNA"/>
</dbReference>
<comment type="caution">
    <text evidence="2">The sequence shown here is derived from an EMBL/GenBank/DDBJ whole genome shotgun (WGS) entry which is preliminary data.</text>
</comment>
<name>A0A401S068_CHIPU</name>
<evidence type="ECO:0000313" key="2">
    <source>
        <dbReference type="EMBL" id="GCC23776.1"/>
    </source>
</evidence>